<keyword evidence="2" id="KW-0732">Signal</keyword>
<dbReference type="AlphaFoldDB" id="A0A7X0U8C3"/>
<proteinExistence type="predicted"/>
<comment type="caution">
    <text evidence="3">The sequence shown here is derived from an EMBL/GenBank/DDBJ whole genome shotgun (WGS) entry which is preliminary data.</text>
</comment>
<evidence type="ECO:0000256" key="2">
    <source>
        <dbReference type="SAM" id="SignalP"/>
    </source>
</evidence>
<name>A0A7X0U8C3_9BURK</name>
<feature type="region of interest" description="Disordered" evidence="1">
    <location>
        <begin position="29"/>
        <end position="48"/>
    </location>
</feature>
<feature type="chain" id="PRO_5031062714" evidence="2">
    <location>
        <begin position="28"/>
        <end position="119"/>
    </location>
</feature>
<dbReference type="EMBL" id="JACHLK010000002">
    <property type="protein sequence ID" value="MBB6558991.1"/>
    <property type="molecule type" value="Genomic_DNA"/>
</dbReference>
<evidence type="ECO:0000313" key="4">
    <source>
        <dbReference type="Proteomes" id="UP000575083"/>
    </source>
</evidence>
<dbReference type="InterPro" id="IPR021647">
    <property type="entry name" value="CusF_Ec"/>
</dbReference>
<dbReference type="Pfam" id="PF11604">
    <property type="entry name" value="CusF_Ec"/>
    <property type="match status" value="1"/>
</dbReference>
<feature type="signal peptide" evidence="2">
    <location>
        <begin position="1"/>
        <end position="27"/>
    </location>
</feature>
<evidence type="ECO:0000256" key="1">
    <source>
        <dbReference type="SAM" id="MobiDB-lite"/>
    </source>
</evidence>
<gene>
    <name evidence="3" type="ORF">HNP48_001655</name>
</gene>
<evidence type="ECO:0000313" key="3">
    <source>
        <dbReference type="EMBL" id="MBB6558991.1"/>
    </source>
</evidence>
<reference evidence="3 4" key="1">
    <citation type="submission" date="2020-08" db="EMBL/GenBank/DDBJ databases">
        <title>Functional genomics of gut bacteria from endangered species of beetles.</title>
        <authorList>
            <person name="Carlos-Shanley C."/>
        </authorList>
    </citation>
    <scope>NUCLEOTIDE SEQUENCE [LARGE SCALE GENOMIC DNA]</scope>
    <source>
        <strain evidence="3 4">S00198</strain>
    </source>
</reference>
<accession>A0A7X0U8C3</accession>
<protein>
    <submittedName>
        <fullName evidence="3">Cu/Ag efflux protein CusF</fullName>
    </submittedName>
</protein>
<dbReference type="RefSeq" id="WP_184856393.1">
    <property type="nucleotide sequence ID" value="NZ_JACHLK010000002.1"/>
</dbReference>
<dbReference type="Gene3D" id="2.40.50.320">
    <property type="entry name" value="Copper binding periplasmic protein CusF"/>
    <property type="match status" value="1"/>
</dbReference>
<sequence>MNPTITHPLRSTLLAATLLFGAAAAFAGDDHDHGEAHGSQAAATTDLSEGEVVRWDAASAKVTLRHGPIRNLDMPPMTMVFRVTDPTQAAQVKPGAKVRFRAEQQAGAYVVTRIEPATP</sequence>
<dbReference type="Proteomes" id="UP000575083">
    <property type="component" value="Unassembled WGS sequence"/>
</dbReference>
<keyword evidence="4" id="KW-1185">Reference proteome</keyword>
<dbReference type="InterPro" id="IPR042230">
    <property type="entry name" value="CusF_sf"/>
</dbReference>
<organism evidence="3 4">
    <name type="scientific">Acidovorax soli</name>
    <dbReference type="NCBI Taxonomy" id="592050"/>
    <lineage>
        <taxon>Bacteria</taxon>
        <taxon>Pseudomonadati</taxon>
        <taxon>Pseudomonadota</taxon>
        <taxon>Betaproteobacteria</taxon>
        <taxon>Burkholderiales</taxon>
        <taxon>Comamonadaceae</taxon>
        <taxon>Acidovorax</taxon>
    </lineage>
</organism>